<name>A0AB74ET49_9FIRM</name>
<protein>
    <submittedName>
        <fullName evidence="3">Fluoroquinolone transport system permease protein</fullName>
    </submittedName>
</protein>
<dbReference type="EMBL" id="FRBP01000001">
    <property type="protein sequence ID" value="SHK86317.1"/>
    <property type="molecule type" value="Genomic_DNA"/>
</dbReference>
<dbReference type="RefSeq" id="WP_013381774.1">
    <property type="nucleotide sequence ID" value="NC_014624.2"/>
</dbReference>
<dbReference type="eggNOG" id="ENOG50303AS">
    <property type="taxonomic scope" value="Bacteria"/>
</dbReference>
<proteinExistence type="predicted"/>
<reference evidence="3 4" key="1">
    <citation type="submission" date="2016-11" db="EMBL/GenBank/DDBJ databases">
        <authorList>
            <person name="Varghese N."/>
            <person name="Submissions S."/>
        </authorList>
    </citation>
    <scope>NUCLEOTIDE SEQUENCE [LARGE SCALE GENOMIC DNA]</scope>
    <source>
        <strain evidence="3 4">FD</strain>
    </source>
</reference>
<keyword evidence="1" id="KW-0812">Transmembrane</keyword>
<evidence type="ECO:0000256" key="1">
    <source>
        <dbReference type="SAM" id="Phobius"/>
    </source>
</evidence>
<evidence type="ECO:0000313" key="4">
    <source>
        <dbReference type="Proteomes" id="UP000184012"/>
    </source>
</evidence>
<evidence type="ECO:0000313" key="2">
    <source>
        <dbReference type="EMBL" id="NZA37693.1"/>
    </source>
</evidence>
<feature type="transmembrane region" description="Helical" evidence="1">
    <location>
        <begin position="132"/>
        <end position="154"/>
    </location>
</feature>
<comment type="caution">
    <text evidence="3">The sequence shown here is derived from an EMBL/GenBank/DDBJ whole genome shotgun (WGS) entry which is preliminary data.</text>
</comment>
<feature type="transmembrane region" description="Helical" evidence="1">
    <location>
        <begin position="204"/>
        <end position="227"/>
    </location>
</feature>
<dbReference type="HOGENOM" id="CLU_098655_1_0_9"/>
<dbReference type="Proteomes" id="UP000184012">
    <property type="component" value="Unassembled WGS sequence"/>
</dbReference>
<dbReference type="AlphaFoldDB" id="A0AB74ET49"/>
<evidence type="ECO:0000313" key="3">
    <source>
        <dbReference type="EMBL" id="SHK86317.1"/>
    </source>
</evidence>
<sequence length="235" mass="25985">MRALNRSFCYFIRQIAADRMLVMVCAAPPLCGAFFRFGIPVLEPLFVRWFGFGLESYYLLLDLLLSGITPYMLCFVSAMVILDETDSHMSAYLCVTPIGKNGYLVSRLAFPAAVSGLVSFCVLAVFRLSVDSIFIMASLSLQSAVLGMLAAMLIVSLSSNKVEGMAISKLSGLILFGMVIPFVFKGGGKYVFGLMPSFWIAQWAITPGFFAILLFSGTSVLWFFVLWRRFSLKLT</sequence>
<keyword evidence="1" id="KW-0472">Membrane</keyword>
<feature type="transmembrane region" description="Helical" evidence="1">
    <location>
        <begin position="103"/>
        <end position="126"/>
    </location>
</feature>
<keyword evidence="1" id="KW-1133">Transmembrane helix</keyword>
<evidence type="ECO:0000313" key="5">
    <source>
        <dbReference type="Proteomes" id="UP000586254"/>
    </source>
</evidence>
<organism evidence="3 4">
    <name type="scientific">Eubacterium callanderi</name>
    <dbReference type="NCBI Taxonomy" id="53442"/>
    <lineage>
        <taxon>Bacteria</taxon>
        <taxon>Bacillati</taxon>
        <taxon>Bacillota</taxon>
        <taxon>Clostridia</taxon>
        <taxon>Eubacteriales</taxon>
        <taxon>Eubacteriaceae</taxon>
        <taxon>Eubacterium</taxon>
    </lineage>
</organism>
<accession>A0AB74ET49</accession>
<dbReference type="Proteomes" id="UP000586254">
    <property type="component" value="Unassembled WGS sequence"/>
</dbReference>
<gene>
    <name evidence="2" type="ORF">H0N91_05955</name>
    <name evidence="3" type="ORF">SAMN04515649_10173</name>
</gene>
<reference evidence="2 5" key="2">
    <citation type="submission" date="2020-07" db="EMBL/GenBank/DDBJ databases">
        <title>Organ Donor 1.</title>
        <authorList>
            <person name="Marsh A.J."/>
            <person name="Azcarate-Peril M.A."/>
        </authorList>
    </citation>
    <scope>NUCLEOTIDE SEQUENCE [LARGE SCALE GENOMIC DNA]</scope>
    <source>
        <strain evidence="2 5">AMC0717</strain>
    </source>
</reference>
<feature type="transmembrane region" description="Helical" evidence="1">
    <location>
        <begin position="59"/>
        <end position="82"/>
    </location>
</feature>
<dbReference type="KEGG" id="elm:ELI_3508"/>
<dbReference type="GeneID" id="68364448"/>
<feature type="transmembrane region" description="Helical" evidence="1">
    <location>
        <begin position="166"/>
        <end position="184"/>
    </location>
</feature>
<dbReference type="EMBL" id="JACCKS010000005">
    <property type="protein sequence ID" value="NZA37693.1"/>
    <property type="molecule type" value="Genomic_DNA"/>
</dbReference>
<feature type="transmembrane region" description="Helical" evidence="1">
    <location>
        <begin position="20"/>
        <end position="39"/>
    </location>
</feature>